<feature type="region of interest" description="Disordered" evidence="6">
    <location>
        <begin position="922"/>
        <end position="942"/>
    </location>
</feature>
<dbReference type="Pfam" id="PF17862">
    <property type="entry name" value="AAA_lid_3"/>
    <property type="match status" value="1"/>
</dbReference>
<dbReference type="SUPFAM" id="SSF52540">
    <property type="entry name" value="P-loop containing nucleoside triphosphate hydrolases"/>
    <property type="match status" value="1"/>
</dbReference>
<keyword evidence="2" id="KW-0547">Nucleotide-binding</keyword>
<comment type="caution">
    <text evidence="8">The sequence shown here is derived from an EMBL/GenBank/DDBJ whole genome shotgun (WGS) entry which is preliminary data.</text>
</comment>
<evidence type="ECO:0000256" key="4">
    <source>
        <dbReference type="ARBA" id="ARBA00022840"/>
    </source>
</evidence>
<dbReference type="Gene3D" id="3.40.50.300">
    <property type="entry name" value="P-loop containing nucleotide triphosphate hydrolases"/>
    <property type="match status" value="1"/>
</dbReference>
<dbReference type="EMBL" id="JAACJK010000114">
    <property type="protein sequence ID" value="KAF5331438.1"/>
    <property type="molecule type" value="Genomic_DNA"/>
</dbReference>
<accession>A0A8H5FCJ3</accession>
<feature type="region of interest" description="Disordered" evidence="6">
    <location>
        <begin position="164"/>
        <end position="282"/>
    </location>
</feature>
<keyword evidence="5" id="KW-0496">Mitochondrion</keyword>
<evidence type="ECO:0000256" key="1">
    <source>
        <dbReference type="ARBA" id="ARBA00004572"/>
    </source>
</evidence>
<evidence type="ECO:0000256" key="5">
    <source>
        <dbReference type="ARBA" id="ARBA00023128"/>
    </source>
</evidence>
<feature type="region of interest" description="Disordered" evidence="6">
    <location>
        <begin position="840"/>
        <end position="905"/>
    </location>
</feature>
<feature type="compositionally biased region" description="Polar residues" evidence="6">
    <location>
        <begin position="216"/>
        <end position="226"/>
    </location>
</feature>
<reference evidence="8 9" key="1">
    <citation type="journal article" date="2020" name="ISME J.">
        <title>Uncovering the hidden diversity of litter-decomposition mechanisms in mushroom-forming fungi.</title>
        <authorList>
            <person name="Floudas D."/>
            <person name="Bentzer J."/>
            <person name="Ahren D."/>
            <person name="Johansson T."/>
            <person name="Persson P."/>
            <person name="Tunlid A."/>
        </authorList>
    </citation>
    <scope>NUCLEOTIDE SEQUENCE [LARGE SCALE GENOMIC DNA]</scope>
    <source>
        <strain evidence="8 9">CBS 175.51</strain>
    </source>
</reference>
<name>A0A8H5FCJ3_9AGAR</name>
<dbReference type="InterPro" id="IPR003593">
    <property type="entry name" value="AAA+_ATPase"/>
</dbReference>
<dbReference type="PANTHER" id="PTHR45644:SF56">
    <property type="entry name" value="AAA ATPASE, PUTATIVE (AFU_ORTHOLOGUE AFUA_2G12920)-RELATED"/>
    <property type="match status" value="1"/>
</dbReference>
<feature type="compositionally biased region" description="Basic and acidic residues" evidence="6">
    <location>
        <begin position="896"/>
        <end position="905"/>
    </location>
</feature>
<dbReference type="GO" id="GO:0005524">
    <property type="term" value="F:ATP binding"/>
    <property type="evidence" value="ECO:0007669"/>
    <property type="project" value="UniProtKB-KW"/>
</dbReference>
<dbReference type="PROSITE" id="PS00674">
    <property type="entry name" value="AAA"/>
    <property type="match status" value="1"/>
</dbReference>
<dbReference type="AlphaFoldDB" id="A0A8H5FCJ3"/>
<dbReference type="InterPro" id="IPR003959">
    <property type="entry name" value="ATPase_AAA_core"/>
</dbReference>
<dbReference type="Pfam" id="PF00004">
    <property type="entry name" value="AAA"/>
    <property type="match status" value="1"/>
</dbReference>
<keyword evidence="3" id="KW-1000">Mitochondrion outer membrane</keyword>
<feature type="domain" description="AAA+ ATPase" evidence="7">
    <location>
        <begin position="645"/>
        <end position="786"/>
    </location>
</feature>
<dbReference type="GO" id="GO:0016887">
    <property type="term" value="F:ATP hydrolysis activity"/>
    <property type="evidence" value="ECO:0007669"/>
    <property type="project" value="InterPro"/>
</dbReference>
<keyword evidence="3" id="KW-0472">Membrane</keyword>
<comment type="subcellular location">
    <subcellularLocation>
        <location evidence="1">Mitochondrion outer membrane</location>
        <topology evidence="1">Single-pass membrane protein</topology>
    </subcellularLocation>
</comment>
<evidence type="ECO:0000256" key="3">
    <source>
        <dbReference type="ARBA" id="ARBA00022787"/>
    </source>
</evidence>
<evidence type="ECO:0000256" key="6">
    <source>
        <dbReference type="SAM" id="MobiDB-lite"/>
    </source>
</evidence>
<dbReference type="InterPro" id="IPR027417">
    <property type="entry name" value="P-loop_NTPase"/>
</dbReference>
<keyword evidence="4" id="KW-0067">ATP-binding</keyword>
<evidence type="ECO:0000259" key="7">
    <source>
        <dbReference type="SMART" id="SM00382"/>
    </source>
</evidence>
<dbReference type="SMART" id="SM00382">
    <property type="entry name" value="AAA"/>
    <property type="match status" value="1"/>
</dbReference>
<sequence length="969" mass="105565">MIPAAFAERFLWTPRKEEEAKPIVDSDSLPVADGAEEIKKDKDESDNATSAALPAFTFSDGVLAELNSFVSLAFSKAEEAQTTLLDAPNDETAPVEKCVVLSCTQYHGTPILDAAVKYVAEKHKADVLVLDAFEIASGKLGVLGKSGEVIDELYEAILSGERPSKDIETKVSPPEDEDTGNAEADKPSPTDEVTPEMDPTSVSVGVQEEPKEHDTSVTTSSNSETKAASPAPEYRKNDDAGGDNANLEGGVAESDPAVAGKGKVERQEQETAETPSLDQRTRSLVDALLATSCSSSGEGDEETHPGRRIIYMREFDTIQGAAKPLMAHILQSLHESRQRARLSESNLPQSTIIVFGLNATTEVQLSIGNYLSSTQKNCLFLSGLFTTARSAISTKLHRSDYTSCYCTACQVWQGTSAQVNLDNLPVGSESWGERVDEMVAARLTMPVFATNVKYGAHEEEWQKEEKKTRGRELNRRVLRACLEREGSVGFEKLESEVADIESLNPDVTLEIADVDSLLTIAMGLRASAKAKADSESPVLSLKAIITEAYDIIQRRKKERTDWENGINSSEPPAVKEEPSEPEINFDDLSKHAEALRGCIINIDDISTTFSDVFVDEATVDSLQTIVTLPLLYPDYFNCGVLAKEAIGGILLYGPPGTGKTMLCRALAKTSHAKMLHIQPSDINDKYVGESEKKVAAVFELAYKLAPCIVFIDEIDALFSSRSCNTRSWERNILTEFMQGMDGLKSAKKNRDNNIVIVGATNRPFDLDLAILRRMPRRILVDMPNLTMRKGILGSYLKGEELHTDVSIDKLAMDTEGFSGSDLKNLCVAAALASVKEAIGPHWKSREKPPLKESKSDDKENKVGEGDSTEAKDKDLKDEPEVKHPLRTISAGNVRQARADISKSVHGSRKDELYRWHEQYSNGGASVGGIGTPAATAKPRINGFTPGDVSSMLGSAHQGQLFKPLGYKGR</sequence>
<dbReference type="InterPro" id="IPR003960">
    <property type="entry name" value="ATPase_AAA_CS"/>
</dbReference>
<dbReference type="Proteomes" id="UP000541558">
    <property type="component" value="Unassembled WGS sequence"/>
</dbReference>
<protein>
    <recommendedName>
        <fullName evidence="7">AAA+ ATPase domain-containing protein</fullName>
    </recommendedName>
</protein>
<evidence type="ECO:0000256" key="2">
    <source>
        <dbReference type="ARBA" id="ARBA00022741"/>
    </source>
</evidence>
<feature type="compositionally biased region" description="Basic and acidic residues" evidence="6">
    <location>
        <begin position="36"/>
        <end position="45"/>
    </location>
</feature>
<dbReference type="PANTHER" id="PTHR45644">
    <property type="entry name" value="AAA ATPASE, PUTATIVE (AFU_ORTHOLOGUE AFUA_2G12920)-RELATED-RELATED"/>
    <property type="match status" value="1"/>
</dbReference>
<evidence type="ECO:0000313" key="9">
    <source>
        <dbReference type="Proteomes" id="UP000541558"/>
    </source>
</evidence>
<gene>
    <name evidence="8" type="ORF">D9611_011903</name>
</gene>
<dbReference type="InterPro" id="IPR051701">
    <property type="entry name" value="Mito_OM_Translocase_MSP1"/>
</dbReference>
<organism evidence="8 9">
    <name type="scientific">Ephemerocybe angulata</name>
    <dbReference type="NCBI Taxonomy" id="980116"/>
    <lineage>
        <taxon>Eukaryota</taxon>
        <taxon>Fungi</taxon>
        <taxon>Dikarya</taxon>
        <taxon>Basidiomycota</taxon>
        <taxon>Agaricomycotina</taxon>
        <taxon>Agaricomycetes</taxon>
        <taxon>Agaricomycetidae</taxon>
        <taxon>Agaricales</taxon>
        <taxon>Agaricineae</taxon>
        <taxon>Psathyrellaceae</taxon>
        <taxon>Ephemerocybe</taxon>
    </lineage>
</organism>
<dbReference type="Gene3D" id="1.10.8.60">
    <property type="match status" value="1"/>
</dbReference>
<dbReference type="OrthoDB" id="39734at2759"/>
<feature type="compositionally biased region" description="Basic and acidic residues" evidence="6">
    <location>
        <begin position="843"/>
        <end position="883"/>
    </location>
</feature>
<evidence type="ECO:0000313" key="8">
    <source>
        <dbReference type="EMBL" id="KAF5331438.1"/>
    </source>
</evidence>
<keyword evidence="9" id="KW-1185">Reference proteome</keyword>
<dbReference type="InterPro" id="IPR041569">
    <property type="entry name" value="AAA_lid_3"/>
</dbReference>
<proteinExistence type="predicted"/>
<dbReference type="GO" id="GO:0005741">
    <property type="term" value="C:mitochondrial outer membrane"/>
    <property type="evidence" value="ECO:0007669"/>
    <property type="project" value="UniProtKB-SubCell"/>
</dbReference>
<feature type="region of interest" description="Disordered" evidence="6">
    <location>
        <begin position="17"/>
        <end position="47"/>
    </location>
</feature>